<accession>A0A2H3JQ60</accession>
<name>A0A2H3JQ60_WOLCO</name>
<sequence>MHSTFYTWSREHIQRVFEAKNEADCLRALNDTFSQKIELSLNGTSLPRTHLQTAIMAMVAGSGFRLSVEWQHANEVPRDPSNSPASQNGTLEGHYVIRGIRKQLPGRSTTALYERHKSVKVVIESESSDRSVDTRRIVKLTIVAKDVPMQSHH</sequence>
<proteinExistence type="predicted"/>
<dbReference type="OrthoDB" id="2845803at2759"/>
<evidence type="ECO:0000313" key="1">
    <source>
        <dbReference type="EMBL" id="PCH42043.1"/>
    </source>
</evidence>
<dbReference type="Proteomes" id="UP000218811">
    <property type="component" value="Unassembled WGS sequence"/>
</dbReference>
<reference evidence="1 2" key="1">
    <citation type="journal article" date="2012" name="Science">
        <title>The Paleozoic origin of enzymatic lignin decomposition reconstructed from 31 fungal genomes.</title>
        <authorList>
            <person name="Floudas D."/>
            <person name="Binder M."/>
            <person name="Riley R."/>
            <person name="Barry K."/>
            <person name="Blanchette R.A."/>
            <person name="Henrissat B."/>
            <person name="Martinez A.T."/>
            <person name="Otillar R."/>
            <person name="Spatafora J.W."/>
            <person name="Yadav J.S."/>
            <person name="Aerts A."/>
            <person name="Benoit I."/>
            <person name="Boyd A."/>
            <person name="Carlson A."/>
            <person name="Copeland A."/>
            <person name="Coutinho P.M."/>
            <person name="de Vries R.P."/>
            <person name="Ferreira P."/>
            <person name="Findley K."/>
            <person name="Foster B."/>
            <person name="Gaskell J."/>
            <person name="Glotzer D."/>
            <person name="Gorecki P."/>
            <person name="Heitman J."/>
            <person name="Hesse C."/>
            <person name="Hori C."/>
            <person name="Igarashi K."/>
            <person name="Jurgens J.A."/>
            <person name="Kallen N."/>
            <person name="Kersten P."/>
            <person name="Kohler A."/>
            <person name="Kuees U."/>
            <person name="Kumar T.K.A."/>
            <person name="Kuo A."/>
            <person name="LaButti K."/>
            <person name="Larrondo L.F."/>
            <person name="Lindquist E."/>
            <person name="Ling A."/>
            <person name="Lombard V."/>
            <person name="Lucas S."/>
            <person name="Lundell T."/>
            <person name="Martin R."/>
            <person name="McLaughlin D.J."/>
            <person name="Morgenstern I."/>
            <person name="Morin E."/>
            <person name="Murat C."/>
            <person name="Nagy L.G."/>
            <person name="Nolan M."/>
            <person name="Ohm R.A."/>
            <person name="Patyshakuliyeva A."/>
            <person name="Rokas A."/>
            <person name="Ruiz-Duenas F.J."/>
            <person name="Sabat G."/>
            <person name="Salamov A."/>
            <person name="Samejima M."/>
            <person name="Schmutz J."/>
            <person name="Slot J.C."/>
            <person name="St John F."/>
            <person name="Stenlid J."/>
            <person name="Sun H."/>
            <person name="Sun S."/>
            <person name="Syed K."/>
            <person name="Tsang A."/>
            <person name="Wiebenga A."/>
            <person name="Young D."/>
            <person name="Pisabarro A."/>
            <person name="Eastwood D.C."/>
            <person name="Martin F."/>
            <person name="Cullen D."/>
            <person name="Grigoriev I.V."/>
            <person name="Hibbett D.S."/>
        </authorList>
    </citation>
    <scope>NUCLEOTIDE SEQUENCE [LARGE SCALE GENOMIC DNA]</scope>
    <source>
        <strain evidence="1 2">MD-104</strain>
    </source>
</reference>
<protein>
    <submittedName>
        <fullName evidence="1">Uncharacterized protein</fullName>
    </submittedName>
</protein>
<dbReference type="EMBL" id="KB468124">
    <property type="protein sequence ID" value="PCH42043.1"/>
    <property type="molecule type" value="Genomic_DNA"/>
</dbReference>
<gene>
    <name evidence="1" type="ORF">WOLCODRAFT_72813</name>
</gene>
<dbReference type="OMA" id="NVDWLNA"/>
<evidence type="ECO:0000313" key="2">
    <source>
        <dbReference type="Proteomes" id="UP000218811"/>
    </source>
</evidence>
<keyword evidence="2" id="KW-1185">Reference proteome</keyword>
<dbReference type="AlphaFoldDB" id="A0A2H3JQ60"/>
<organism evidence="1 2">
    <name type="scientific">Wolfiporia cocos (strain MD-104)</name>
    <name type="common">Brown rot fungus</name>
    <dbReference type="NCBI Taxonomy" id="742152"/>
    <lineage>
        <taxon>Eukaryota</taxon>
        <taxon>Fungi</taxon>
        <taxon>Dikarya</taxon>
        <taxon>Basidiomycota</taxon>
        <taxon>Agaricomycotina</taxon>
        <taxon>Agaricomycetes</taxon>
        <taxon>Polyporales</taxon>
        <taxon>Phaeolaceae</taxon>
        <taxon>Wolfiporia</taxon>
    </lineage>
</organism>